<comment type="caution">
    <text evidence="1">The sequence shown here is derived from an EMBL/GenBank/DDBJ whole genome shotgun (WGS) entry which is preliminary data.</text>
</comment>
<feature type="non-terminal residue" evidence="1">
    <location>
        <position position="1"/>
    </location>
</feature>
<dbReference type="EMBL" id="BKCJ011780787">
    <property type="protein sequence ID" value="GFD52321.1"/>
    <property type="molecule type" value="Genomic_DNA"/>
</dbReference>
<sequence length="102" mass="10662">QAPGIACGLDFTSFQVVVVAVYFRDVGSAGQDGLPVLGVGDAQLIEDASSVVKVTLLDAGQRLSSGHQVEGDGFGKGLRFDCENNVFVSSNPLFELVANVQF</sequence>
<gene>
    <name evidence="1" type="ORF">Tci_924290</name>
</gene>
<evidence type="ECO:0000313" key="1">
    <source>
        <dbReference type="EMBL" id="GFD52321.1"/>
    </source>
</evidence>
<accession>A0A699X599</accession>
<organism evidence="1">
    <name type="scientific">Tanacetum cinerariifolium</name>
    <name type="common">Dalmatian daisy</name>
    <name type="synonym">Chrysanthemum cinerariifolium</name>
    <dbReference type="NCBI Taxonomy" id="118510"/>
    <lineage>
        <taxon>Eukaryota</taxon>
        <taxon>Viridiplantae</taxon>
        <taxon>Streptophyta</taxon>
        <taxon>Embryophyta</taxon>
        <taxon>Tracheophyta</taxon>
        <taxon>Spermatophyta</taxon>
        <taxon>Magnoliopsida</taxon>
        <taxon>eudicotyledons</taxon>
        <taxon>Gunneridae</taxon>
        <taxon>Pentapetalae</taxon>
        <taxon>asterids</taxon>
        <taxon>campanulids</taxon>
        <taxon>Asterales</taxon>
        <taxon>Asteraceae</taxon>
        <taxon>Asteroideae</taxon>
        <taxon>Anthemideae</taxon>
        <taxon>Anthemidinae</taxon>
        <taxon>Tanacetum</taxon>
    </lineage>
</organism>
<feature type="non-terminal residue" evidence="1">
    <location>
        <position position="102"/>
    </location>
</feature>
<dbReference type="AlphaFoldDB" id="A0A699X599"/>
<proteinExistence type="predicted"/>
<protein>
    <submittedName>
        <fullName evidence="1">Uncharacterized protein</fullName>
    </submittedName>
</protein>
<name>A0A699X599_TANCI</name>
<reference evidence="1" key="1">
    <citation type="journal article" date="2019" name="Sci. Rep.">
        <title>Draft genome of Tanacetum cinerariifolium, the natural source of mosquito coil.</title>
        <authorList>
            <person name="Yamashiro T."/>
            <person name="Shiraishi A."/>
            <person name="Satake H."/>
            <person name="Nakayama K."/>
        </authorList>
    </citation>
    <scope>NUCLEOTIDE SEQUENCE</scope>
</reference>